<evidence type="ECO:0000256" key="2">
    <source>
        <dbReference type="ARBA" id="ARBA00022574"/>
    </source>
</evidence>
<keyword evidence="2 5" id="KW-0853">WD repeat</keyword>
<reference evidence="7" key="1">
    <citation type="submission" date="2022-12" db="EMBL/GenBank/DDBJ databases">
        <title>Genome assemblies of Blomia tropicalis.</title>
        <authorList>
            <person name="Cui Y."/>
        </authorList>
    </citation>
    <scope>NUCLEOTIDE SEQUENCE</scope>
    <source>
        <tissue evidence="7">Adult mites</tissue>
    </source>
</reference>
<dbReference type="GO" id="GO:0007219">
    <property type="term" value="P:Notch signaling pathway"/>
    <property type="evidence" value="ECO:0007669"/>
    <property type="project" value="TreeGrafter"/>
</dbReference>
<dbReference type="InterPro" id="IPR036322">
    <property type="entry name" value="WD40_repeat_dom_sf"/>
</dbReference>
<comment type="subcellular location">
    <subcellularLocation>
        <location evidence="1">Nucleus</location>
        <location evidence="1">Nucleolus</location>
    </subcellularLocation>
</comment>
<dbReference type="GO" id="GO:0000027">
    <property type="term" value="P:ribosomal large subunit assembly"/>
    <property type="evidence" value="ECO:0007669"/>
    <property type="project" value="TreeGrafter"/>
</dbReference>
<proteinExistence type="predicted"/>
<evidence type="ECO:0000313" key="8">
    <source>
        <dbReference type="Proteomes" id="UP001142055"/>
    </source>
</evidence>
<keyword evidence="3" id="KW-0677">Repeat</keyword>
<dbReference type="PROSITE" id="PS50082">
    <property type="entry name" value="WD_REPEATS_2"/>
    <property type="match status" value="7"/>
</dbReference>
<evidence type="ECO:0000256" key="3">
    <source>
        <dbReference type="ARBA" id="ARBA00022737"/>
    </source>
</evidence>
<keyword evidence="8" id="KW-1185">Reference proteome</keyword>
<sequence>MNSMCSSVLVQFKSETGECYGAPFDVPIDITPDKLQLICNSIQENENELPYLFFLNDIEIKTSLGQTVDSFTNDSIQLENCLDIICAPQAIFHVESVTRCSGSIAGHTSAIVSVAFSPDSSLLASGSGDTTVRFWDINTETPFKTCSAHKQWVLAISWSPDGSKLASADKAGMIHIWRRSNGELIGTLKGHKQFVDSLAWEPFHSNVECRRLASASKDCSIRIWDTNTQRLLFTLNGHTQRVSCVKWGGMGLIYTASHDRTIKVWRSDNGVLCRTLEGHAHWVNTLALSTEYTLRIGIYDPASKSILSSNSSEDLRDKVEQRYQAIRLQGERLVSGSDDFTLILWNPESEKKPVCRMTGHQQLINDVKFSPDGRLIASASFDKSIKLWDGKTGKYLTSLRGHVKAVYQIAWSADNRIIASGSADSTLKVWDVRKGKLMCDLPGHADEVFSLDWSSDGERVASGGKDKILKL</sequence>
<dbReference type="GO" id="GO:0005730">
    <property type="term" value="C:nucleolus"/>
    <property type="evidence" value="ECO:0007669"/>
    <property type="project" value="UniProtKB-SubCell"/>
</dbReference>
<dbReference type="InterPro" id="IPR001632">
    <property type="entry name" value="WD40_G-protein_beta-like"/>
</dbReference>
<evidence type="ECO:0000256" key="4">
    <source>
        <dbReference type="ARBA" id="ARBA00023242"/>
    </source>
</evidence>
<dbReference type="SMART" id="SM00320">
    <property type="entry name" value="WD40"/>
    <property type="match status" value="8"/>
</dbReference>
<evidence type="ECO:0000256" key="1">
    <source>
        <dbReference type="ARBA" id="ARBA00004604"/>
    </source>
</evidence>
<feature type="repeat" description="WD" evidence="5">
    <location>
        <begin position="399"/>
        <end position="440"/>
    </location>
</feature>
<accession>A0A9Q0M2H6</accession>
<dbReference type="OMA" id="AWEPYHR"/>
<evidence type="ECO:0000313" key="7">
    <source>
        <dbReference type="EMBL" id="KAJ6216197.1"/>
    </source>
</evidence>
<feature type="repeat" description="WD" evidence="5">
    <location>
        <begin position="441"/>
        <end position="471"/>
    </location>
</feature>
<dbReference type="Gene3D" id="2.130.10.10">
    <property type="entry name" value="YVTN repeat-like/Quinoprotein amine dehydrogenase"/>
    <property type="match status" value="1"/>
</dbReference>
<dbReference type="PROSITE" id="PS50294">
    <property type="entry name" value="WD_REPEATS_REGION"/>
    <property type="match status" value="7"/>
</dbReference>
<organism evidence="7 8">
    <name type="scientific">Blomia tropicalis</name>
    <name type="common">Mite</name>
    <dbReference type="NCBI Taxonomy" id="40697"/>
    <lineage>
        <taxon>Eukaryota</taxon>
        <taxon>Metazoa</taxon>
        <taxon>Ecdysozoa</taxon>
        <taxon>Arthropoda</taxon>
        <taxon>Chelicerata</taxon>
        <taxon>Arachnida</taxon>
        <taxon>Acari</taxon>
        <taxon>Acariformes</taxon>
        <taxon>Sarcoptiformes</taxon>
        <taxon>Astigmata</taxon>
        <taxon>Glycyphagoidea</taxon>
        <taxon>Echimyopodidae</taxon>
        <taxon>Blomia</taxon>
    </lineage>
</organism>
<feature type="repeat" description="WD" evidence="5">
    <location>
        <begin position="146"/>
        <end position="187"/>
    </location>
</feature>
<dbReference type="InterPro" id="IPR001680">
    <property type="entry name" value="WD40_rpt"/>
</dbReference>
<comment type="caution">
    <text evidence="7">The sequence shown here is derived from an EMBL/GenBank/DDBJ whole genome shotgun (WGS) entry which is preliminary data.</text>
</comment>
<evidence type="ECO:0000259" key="6">
    <source>
        <dbReference type="Pfam" id="PF08154"/>
    </source>
</evidence>
<dbReference type="InterPro" id="IPR020472">
    <property type="entry name" value="WD40_PAC1"/>
</dbReference>
<feature type="repeat" description="WD" evidence="5">
    <location>
        <begin position="357"/>
        <end position="398"/>
    </location>
</feature>
<dbReference type="InterPro" id="IPR012972">
    <property type="entry name" value="NLE"/>
</dbReference>
<dbReference type="Pfam" id="PF08154">
    <property type="entry name" value="NLE"/>
    <property type="match status" value="1"/>
</dbReference>
<dbReference type="PROSITE" id="PS00678">
    <property type="entry name" value="WD_REPEATS_1"/>
    <property type="match status" value="3"/>
</dbReference>
<dbReference type="PRINTS" id="PR00319">
    <property type="entry name" value="GPROTEINB"/>
</dbReference>
<evidence type="ECO:0000256" key="5">
    <source>
        <dbReference type="PROSITE-ProRule" id="PRU00221"/>
    </source>
</evidence>
<feature type="repeat" description="WD" evidence="5">
    <location>
        <begin position="104"/>
        <end position="145"/>
    </location>
</feature>
<protein>
    <recommendedName>
        <fullName evidence="6">NLE domain-containing protein</fullName>
    </recommendedName>
</protein>
<feature type="repeat" description="WD" evidence="5">
    <location>
        <begin position="235"/>
        <end position="275"/>
    </location>
</feature>
<dbReference type="AlphaFoldDB" id="A0A9Q0M2H6"/>
<dbReference type="OrthoDB" id="10267436at2759"/>
<dbReference type="InterPro" id="IPR015943">
    <property type="entry name" value="WD40/YVTN_repeat-like_dom_sf"/>
</dbReference>
<feature type="repeat" description="WD" evidence="5">
    <location>
        <begin position="188"/>
        <end position="234"/>
    </location>
</feature>
<gene>
    <name evidence="7" type="ORF">RDWZM_007354</name>
</gene>
<dbReference type="EMBL" id="JAPWDV010000003">
    <property type="protein sequence ID" value="KAJ6216197.1"/>
    <property type="molecule type" value="Genomic_DNA"/>
</dbReference>
<dbReference type="PRINTS" id="PR00320">
    <property type="entry name" value="GPROTEINBRPT"/>
</dbReference>
<dbReference type="SUPFAM" id="SSF50978">
    <property type="entry name" value="WD40 repeat-like"/>
    <property type="match status" value="1"/>
</dbReference>
<dbReference type="PANTHER" id="PTHR19848:SF0">
    <property type="entry name" value="NOTCHLESS PROTEIN HOMOLOG 1"/>
    <property type="match status" value="1"/>
</dbReference>
<dbReference type="PANTHER" id="PTHR19848">
    <property type="entry name" value="WD40 REPEAT PROTEIN"/>
    <property type="match status" value="1"/>
</dbReference>
<name>A0A9Q0M2H6_BLOTA</name>
<dbReference type="Pfam" id="PF00400">
    <property type="entry name" value="WD40"/>
    <property type="match status" value="7"/>
</dbReference>
<dbReference type="Proteomes" id="UP001142055">
    <property type="component" value="Chromosome 3"/>
</dbReference>
<keyword evidence="4" id="KW-0539">Nucleus</keyword>
<dbReference type="CDD" id="cd00200">
    <property type="entry name" value="WD40"/>
    <property type="match status" value="1"/>
</dbReference>
<dbReference type="InterPro" id="IPR019775">
    <property type="entry name" value="WD40_repeat_CS"/>
</dbReference>
<feature type="domain" description="NLE" evidence="6">
    <location>
        <begin position="8"/>
        <end position="67"/>
    </location>
</feature>